<gene>
    <name evidence="1" type="ORF">AURDEDRAFT_188762</name>
</gene>
<reference evidence="2" key="1">
    <citation type="journal article" date="2012" name="Science">
        <title>The Paleozoic origin of enzymatic lignin decomposition reconstructed from 31 fungal genomes.</title>
        <authorList>
            <person name="Floudas D."/>
            <person name="Binder M."/>
            <person name="Riley R."/>
            <person name="Barry K."/>
            <person name="Blanchette R.A."/>
            <person name="Henrissat B."/>
            <person name="Martinez A.T."/>
            <person name="Otillar R."/>
            <person name="Spatafora J.W."/>
            <person name="Yadav J.S."/>
            <person name="Aerts A."/>
            <person name="Benoit I."/>
            <person name="Boyd A."/>
            <person name="Carlson A."/>
            <person name="Copeland A."/>
            <person name="Coutinho P.M."/>
            <person name="de Vries R.P."/>
            <person name="Ferreira P."/>
            <person name="Findley K."/>
            <person name="Foster B."/>
            <person name="Gaskell J."/>
            <person name="Glotzer D."/>
            <person name="Gorecki P."/>
            <person name="Heitman J."/>
            <person name="Hesse C."/>
            <person name="Hori C."/>
            <person name="Igarashi K."/>
            <person name="Jurgens J.A."/>
            <person name="Kallen N."/>
            <person name="Kersten P."/>
            <person name="Kohler A."/>
            <person name="Kuees U."/>
            <person name="Kumar T.K.A."/>
            <person name="Kuo A."/>
            <person name="LaButti K."/>
            <person name="Larrondo L.F."/>
            <person name="Lindquist E."/>
            <person name="Ling A."/>
            <person name="Lombard V."/>
            <person name="Lucas S."/>
            <person name="Lundell T."/>
            <person name="Martin R."/>
            <person name="McLaughlin D.J."/>
            <person name="Morgenstern I."/>
            <person name="Morin E."/>
            <person name="Murat C."/>
            <person name="Nagy L.G."/>
            <person name="Nolan M."/>
            <person name="Ohm R.A."/>
            <person name="Patyshakuliyeva A."/>
            <person name="Rokas A."/>
            <person name="Ruiz-Duenas F.J."/>
            <person name="Sabat G."/>
            <person name="Salamov A."/>
            <person name="Samejima M."/>
            <person name="Schmutz J."/>
            <person name="Slot J.C."/>
            <person name="St John F."/>
            <person name="Stenlid J."/>
            <person name="Sun H."/>
            <person name="Sun S."/>
            <person name="Syed K."/>
            <person name="Tsang A."/>
            <person name="Wiebenga A."/>
            <person name="Young D."/>
            <person name="Pisabarro A."/>
            <person name="Eastwood D.C."/>
            <person name="Martin F."/>
            <person name="Cullen D."/>
            <person name="Grigoriev I.V."/>
            <person name="Hibbett D.S."/>
        </authorList>
    </citation>
    <scope>NUCLEOTIDE SEQUENCE [LARGE SCALE GENOMIC DNA]</scope>
    <source>
        <strain evidence="2">TFB10046</strain>
    </source>
</reference>
<sequence>MEKLAPPRSAPLAMLHLANLVMPVAQWNALLAAVRKSLKHLIVHLFMLALQQGDGRDLLLPDDLLPVAGTLEELEVGTVLRPPGALHILPHLRSLSAHVAFPTVLPPPRSLPRALQCFRIVDERRAGANTWVWALAPFVRALLRERPPTLRRVEIVTWLNEWRQLRDWGSLAFLLHQLAAAVGVTLQIDLGAIDD</sequence>
<dbReference type="OrthoDB" id="3138305at2759"/>
<evidence type="ECO:0000313" key="1">
    <source>
        <dbReference type="EMBL" id="EJD35379.1"/>
    </source>
</evidence>
<dbReference type="Proteomes" id="UP000006514">
    <property type="component" value="Unassembled WGS sequence"/>
</dbReference>
<name>J0LEQ6_AURST</name>
<proteinExistence type="predicted"/>
<protein>
    <submittedName>
        <fullName evidence="1">Uncharacterized protein</fullName>
    </submittedName>
</protein>
<organism evidence="1 2">
    <name type="scientific">Auricularia subglabra (strain TFB-10046 / SS5)</name>
    <name type="common">White-rot fungus</name>
    <name type="synonym">Auricularia delicata (strain TFB10046)</name>
    <dbReference type="NCBI Taxonomy" id="717982"/>
    <lineage>
        <taxon>Eukaryota</taxon>
        <taxon>Fungi</taxon>
        <taxon>Dikarya</taxon>
        <taxon>Basidiomycota</taxon>
        <taxon>Agaricomycotina</taxon>
        <taxon>Agaricomycetes</taxon>
        <taxon>Auriculariales</taxon>
        <taxon>Auriculariaceae</taxon>
        <taxon>Auricularia</taxon>
    </lineage>
</organism>
<dbReference type="AlphaFoldDB" id="J0LEQ6"/>
<dbReference type="KEGG" id="adl:AURDEDRAFT_188762"/>
<keyword evidence="2" id="KW-1185">Reference proteome</keyword>
<evidence type="ECO:0000313" key="2">
    <source>
        <dbReference type="Proteomes" id="UP000006514"/>
    </source>
</evidence>
<dbReference type="InParanoid" id="J0LEQ6"/>
<accession>J0LEQ6</accession>
<dbReference type="EMBL" id="JH687893">
    <property type="protein sequence ID" value="EJD35379.1"/>
    <property type="molecule type" value="Genomic_DNA"/>
</dbReference>